<evidence type="ECO:0000259" key="4">
    <source>
        <dbReference type="Pfam" id="PF25543"/>
    </source>
</evidence>
<keyword evidence="6" id="KW-1185">Reference proteome</keyword>
<feature type="domain" description="Tandem CCCH zinc finger" evidence="4">
    <location>
        <begin position="436"/>
        <end position="485"/>
    </location>
</feature>
<evidence type="ECO:0008006" key="7">
    <source>
        <dbReference type="Google" id="ProtNLM"/>
    </source>
</evidence>
<dbReference type="InterPro" id="IPR057654">
    <property type="entry name" value="Znf-CCCH_tandem"/>
</dbReference>
<sequence>MSSGYDDHDPAQPYLEPLEHFQKLMHARNGIENTLLNAYADLLNKYRNKSAECEREQRNATVWEREHRLAERELQTIKSNAESSQFAYVIIDGDGAVFREELIAQGEEGGMTAAHELHSEIENYLKERHNYSQLELFVQVFLSMDGLSKALFTSGALKNTDERNILSKFARGFNSASPLFSFVDVKHGKEMADNKVRELFKIMEKNIHCRALILGGCHDNGYAPFLGSFRRNRKISLLETTPAAASFRQLPFERISFHNIFRSEPLSTRPLMAPPGFSQQGQVQFSSPSPYSVPTTSSPATTYSIPMLPSAKPPSPAGGGPKLDAVKKENESRPGSWASVGRAGLSSSQVIDISSQKKSTKERCFYQLNKDDERVDVPLPKLDNNAKDTFDEKTRRNGANFCNRFHLQGSCKAFDASGRCPYIHGERLSAAEQLILKSRARGLPCAAGSHCRDVWCTSGHHCANPKGCWYDDGCRFADMHGMDTTPTIKIFEDGTREVVM</sequence>
<dbReference type="PANTHER" id="PTHR37543">
    <property type="entry name" value="CCCH ZINC FINGER DNA BINDING PROTEIN (AFU_ORTHOLOGUE AFUA_5G12760)"/>
    <property type="match status" value="1"/>
</dbReference>
<feature type="compositionally biased region" description="Low complexity" evidence="2">
    <location>
        <begin position="277"/>
        <end position="304"/>
    </location>
</feature>
<name>A0AA40C343_9PEZI</name>
<protein>
    <recommendedName>
        <fullName evidence="7">C3H1-type domain-containing protein</fullName>
    </recommendedName>
</protein>
<evidence type="ECO:0000256" key="1">
    <source>
        <dbReference type="SAM" id="Coils"/>
    </source>
</evidence>
<dbReference type="Proteomes" id="UP001175000">
    <property type="component" value="Unassembled WGS sequence"/>
</dbReference>
<dbReference type="Pfam" id="PF25543">
    <property type="entry name" value="zf-CCCH_tandem"/>
    <property type="match status" value="1"/>
</dbReference>
<evidence type="ECO:0000256" key="2">
    <source>
        <dbReference type="SAM" id="MobiDB-lite"/>
    </source>
</evidence>
<feature type="coiled-coil region" evidence="1">
    <location>
        <begin position="36"/>
        <end position="73"/>
    </location>
</feature>
<comment type="caution">
    <text evidence="5">The sequence shown here is derived from an EMBL/GenBank/DDBJ whole genome shotgun (WGS) entry which is preliminary data.</text>
</comment>
<reference evidence="5" key="1">
    <citation type="submission" date="2023-06" db="EMBL/GenBank/DDBJ databases">
        <title>Genome-scale phylogeny and comparative genomics of the fungal order Sordariales.</title>
        <authorList>
            <consortium name="Lawrence Berkeley National Laboratory"/>
            <person name="Hensen N."/>
            <person name="Bonometti L."/>
            <person name="Westerberg I."/>
            <person name="Brannstrom I.O."/>
            <person name="Guillou S."/>
            <person name="Cros-Aarteil S."/>
            <person name="Calhoun S."/>
            <person name="Haridas S."/>
            <person name="Kuo A."/>
            <person name="Mondo S."/>
            <person name="Pangilinan J."/>
            <person name="Riley R."/>
            <person name="Labutti K."/>
            <person name="Andreopoulos B."/>
            <person name="Lipzen A."/>
            <person name="Chen C."/>
            <person name="Yanf M."/>
            <person name="Daum C."/>
            <person name="Ng V."/>
            <person name="Clum A."/>
            <person name="Steindorff A."/>
            <person name="Ohm R."/>
            <person name="Martin F."/>
            <person name="Silar P."/>
            <person name="Natvig D."/>
            <person name="Lalanne C."/>
            <person name="Gautier V."/>
            <person name="Ament-Velasquez S.L."/>
            <person name="Kruys A."/>
            <person name="Hutchinson M.I."/>
            <person name="Powell A.J."/>
            <person name="Barry K."/>
            <person name="Miller A.N."/>
            <person name="Grigoriev I.V."/>
            <person name="Debuchy R."/>
            <person name="Gladieux P."/>
            <person name="Thoren M.H."/>
            <person name="Johannesson H."/>
        </authorList>
    </citation>
    <scope>NUCLEOTIDE SEQUENCE</scope>
    <source>
        <strain evidence="5">CBS 606.72</strain>
    </source>
</reference>
<dbReference type="EMBL" id="JAULSU010000003">
    <property type="protein sequence ID" value="KAK0622583.1"/>
    <property type="molecule type" value="Genomic_DNA"/>
</dbReference>
<organism evidence="5 6">
    <name type="scientific">Immersiella caudata</name>
    <dbReference type="NCBI Taxonomy" id="314043"/>
    <lineage>
        <taxon>Eukaryota</taxon>
        <taxon>Fungi</taxon>
        <taxon>Dikarya</taxon>
        <taxon>Ascomycota</taxon>
        <taxon>Pezizomycotina</taxon>
        <taxon>Sordariomycetes</taxon>
        <taxon>Sordariomycetidae</taxon>
        <taxon>Sordariales</taxon>
        <taxon>Lasiosphaeriaceae</taxon>
        <taxon>Immersiella</taxon>
    </lineage>
</organism>
<accession>A0AA40C343</accession>
<feature type="domain" description="DUF7923" evidence="3">
    <location>
        <begin position="82"/>
        <end position="261"/>
    </location>
</feature>
<dbReference type="Pfam" id="PF25540">
    <property type="entry name" value="DUF7923"/>
    <property type="match status" value="1"/>
</dbReference>
<proteinExistence type="predicted"/>
<evidence type="ECO:0000259" key="3">
    <source>
        <dbReference type="Pfam" id="PF25540"/>
    </source>
</evidence>
<dbReference type="InterPro" id="IPR057683">
    <property type="entry name" value="DUF7923"/>
</dbReference>
<dbReference type="AlphaFoldDB" id="A0AA40C343"/>
<gene>
    <name evidence="5" type="ORF">B0T14DRAFT_428445</name>
</gene>
<feature type="region of interest" description="Disordered" evidence="2">
    <location>
        <begin position="277"/>
        <end position="341"/>
    </location>
</feature>
<dbReference type="PANTHER" id="PTHR37543:SF1">
    <property type="entry name" value="CCCH ZINC FINGER DNA BINDING PROTEIN (AFU_ORTHOLOGUE AFUA_5G12760)"/>
    <property type="match status" value="1"/>
</dbReference>
<evidence type="ECO:0000313" key="6">
    <source>
        <dbReference type="Proteomes" id="UP001175000"/>
    </source>
</evidence>
<keyword evidence="1" id="KW-0175">Coiled coil</keyword>
<evidence type="ECO:0000313" key="5">
    <source>
        <dbReference type="EMBL" id="KAK0622583.1"/>
    </source>
</evidence>